<dbReference type="InterPro" id="IPR050320">
    <property type="entry name" value="N5-glutamine_MTase"/>
</dbReference>
<gene>
    <name evidence="1" type="ORF">MA47_05410</name>
</gene>
<sequence length="337" mass="36173">MRWGAAELQRAGVETPGVDSRLLMAYALGPGESLELAGTTTLGASRVPAIPRRPASPTELFFAHDQPVPAVFQEWITQRCERTPVQHIVNAATFDGVDFFSQPGAFIPRPETELLVEWAFQEALRRSRDRAHTQAPPTLVADTSCNPTSEAVSVVDLCTGPGSIALALACRFTDADLAATVTGVELHDGALQVARLNERQLRHRGLIGDQVEVRFHRADIRDIDQLRAQRIAAPDLIVSNPPYVPTTASVSAEVLHDPTDAVFAGADGMEFLPGLIQALRVIAGGEQVGVGIEHDDANGPATAQSLQQAGAANVQQHRDIAGRDRFVTAQLNGQHTD</sequence>
<dbReference type="GO" id="GO:0032259">
    <property type="term" value="P:methylation"/>
    <property type="evidence" value="ECO:0007669"/>
    <property type="project" value="InterPro"/>
</dbReference>
<dbReference type="GO" id="GO:0008168">
    <property type="term" value="F:methyltransferase activity"/>
    <property type="evidence" value="ECO:0007669"/>
    <property type="project" value="InterPro"/>
</dbReference>
<accession>A0A0A2DLX5</accession>
<name>A0A0A2DLX5_9CORY</name>
<dbReference type="Gene3D" id="1.10.8.10">
    <property type="entry name" value="DNA helicase RuvA subunit, C-terminal domain"/>
    <property type="match status" value="1"/>
</dbReference>
<evidence type="ECO:0000313" key="1">
    <source>
        <dbReference type="EMBL" id="KGM18782.1"/>
    </source>
</evidence>
<protein>
    <recommendedName>
        <fullName evidence="3">Peptide chain release factor N(5)-glutamine methyltransferase</fullName>
    </recommendedName>
</protein>
<dbReference type="PANTHER" id="PTHR18895">
    <property type="entry name" value="HEMK METHYLTRANSFERASE"/>
    <property type="match status" value="1"/>
</dbReference>
<comment type="caution">
    <text evidence="1">The sequence shown here is derived from an EMBL/GenBank/DDBJ whole genome shotgun (WGS) entry which is preliminary data.</text>
</comment>
<organism evidence="1 2">
    <name type="scientific">Corynebacterium auriscanis</name>
    <dbReference type="NCBI Taxonomy" id="99807"/>
    <lineage>
        <taxon>Bacteria</taxon>
        <taxon>Bacillati</taxon>
        <taxon>Actinomycetota</taxon>
        <taxon>Actinomycetes</taxon>
        <taxon>Mycobacteriales</taxon>
        <taxon>Corynebacteriaceae</taxon>
        <taxon>Corynebacterium</taxon>
    </lineage>
</organism>
<dbReference type="CDD" id="cd02440">
    <property type="entry name" value="AdoMet_MTases"/>
    <property type="match status" value="1"/>
</dbReference>
<reference evidence="1 2" key="1">
    <citation type="submission" date="2014-10" db="EMBL/GenBank/DDBJ databases">
        <title>Whole Genome sequence of Corynebacterium auriscanis strain CIP 106629.</title>
        <authorList>
            <person name="Hassan S.S."/>
            <person name="Jamal S.B."/>
            <person name="Tiwari S."/>
            <person name="Oliveira L.D.C."/>
            <person name="Souza F."/>
            <person name="Mariano D.C."/>
            <person name="Almeida S."/>
            <person name="Dorella F."/>
            <person name="Pereira F."/>
            <person name="Carvalho A."/>
            <person name="Leal C.A."/>
            <person name="Soares S.D.C."/>
            <person name="Figueiredo H.C."/>
            <person name="Silva A."/>
            <person name="Azevedo V.A."/>
        </authorList>
    </citation>
    <scope>NUCLEOTIDE SEQUENCE [LARGE SCALE GENOMIC DNA]</scope>
    <source>
        <strain evidence="1 2">CIP 106629</strain>
    </source>
</reference>
<dbReference type="AlphaFoldDB" id="A0A0A2DLX5"/>
<dbReference type="PROSITE" id="PS00092">
    <property type="entry name" value="N6_MTASE"/>
    <property type="match status" value="1"/>
</dbReference>
<dbReference type="InterPro" id="IPR029063">
    <property type="entry name" value="SAM-dependent_MTases_sf"/>
</dbReference>
<dbReference type="SUPFAM" id="SSF53335">
    <property type="entry name" value="S-adenosyl-L-methionine-dependent methyltransferases"/>
    <property type="match status" value="1"/>
</dbReference>
<dbReference type="Gene3D" id="3.40.50.150">
    <property type="entry name" value="Vaccinia Virus protein VP39"/>
    <property type="match status" value="1"/>
</dbReference>
<keyword evidence="2" id="KW-1185">Reference proteome</keyword>
<dbReference type="PANTHER" id="PTHR18895:SF74">
    <property type="entry name" value="MTRF1L RELEASE FACTOR GLUTAMINE METHYLTRANSFERASE"/>
    <property type="match status" value="1"/>
</dbReference>
<evidence type="ECO:0000313" key="2">
    <source>
        <dbReference type="Proteomes" id="UP000030145"/>
    </source>
</evidence>
<dbReference type="Proteomes" id="UP000030145">
    <property type="component" value="Unassembled WGS sequence"/>
</dbReference>
<dbReference type="EMBL" id="JRVJ01000005">
    <property type="protein sequence ID" value="KGM18782.1"/>
    <property type="molecule type" value="Genomic_DNA"/>
</dbReference>
<dbReference type="GO" id="GO:0003676">
    <property type="term" value="F:nucleic acid binding"/>
    <property type="evidence" value="ECO:0007669"/>
    <property type="project" value="InterPro"/>
</dbReference>
<proteinExistence type="predicted"/>
<dbReference type="InterPro" id="IPR002052">
    <property type="entry name" value="DNA_methylase_N6_adenine_CS"/>
</dbReference>
<evidence type="ECO:0008006" key="3">
    <source>
        <dbReference type="Google" id="ProtNLM"/>
    </source>
</evidence>